<proteinExistence type="predicted"/>
<comment type="caution">
    <text evidence="1">The sequence shown here is derived from an EMBL/GenBank/DDBJ whole genome shotgun (WGS) entry which is preliminary data.</text>
</comment>
<gene>
    <name evidence="1" type="ORF">QJS10_CPA16g01315</name>
</gene>
<dbReference type="Proteomes" id="UP001180020">
    <property type="component" value="Unassembled WGS sequence"/>
</dbReference>
<name>A0AAV9D1V4_ACOCL</name>
<sequence>MSPLVSASPLGTFDFPFKTLIRSDAAFGFPRVRSKRPCSIKSDIRFVCASSKPSPSENSDEIGADEVRAPVFEKWEVPWDWKTTLYVLLPYLMSIFLTGFVKSAGFTGGMLSQSGDAQTHLSVDEIAIRLFVDQLEIIPKMEIQNHPLDQKQFE</sequence>
<organism evidence="1 2">
    <name type="scientific">Acorus calamus</name>
    <name type="common">Sweet flag</name>
    <dbReference type="NCBI Taxonomy" id="4465"/>
    <lineage>
        <taxon>Eukaryota</taxon>
        <taxon>Viridiplantae</taxon>
        <taxon>Streptophyta</taxon>
        <taxon>Embryophyta</taxon>
        <taxon>Tracheophyta</taxon>
        <taxon>Spermatophyta</taxon>
        <taxon>Magnoliopsida</taxon>
        <taxon>Liliopsida</taxon>
        <taxon>Acoraceae</taxon>
        <taxon>Acorus</taxon>
    </lineage>
</organism>
<keyword evidence="2" id="KW-1185">Reference proteome</keyword>
<dbReference type="EMBL" id="JAUJYO010000016">
    <property type="protein sequence ID" value="KAK1294187.1"/>
    <property type="molecule type" value="Genomic_DNA"/>
</dbReference>
<accession>A0AAV9D1V4</accession>
<dbReference type="AlphaFoldDB" id="A0AAV9D1V4"/>
<reference evidence="1" key="1">
    <citation type="journal article" date="2023" name="Nat. Commun.">
        <title>Diploid and tetraploid genomes of Acorus and the evolution of monocots.</title>
        <authorList>
            <person name="Ma L."/>
            <person name="Liu K.W."/>
            <person name="Li Z."/>
            <person name="Hsiao Y.Y."/>
            <person name="Qi Y."/>
            <person name="Fu T."/>
            <person name="Tang G.D."/>
            <person name="Zhang D."/>
            <person name="Sun W.H."/>
            <person name="Liu D.K."/>
            <person name="Li Y."/>
            <person name="Chen G.Z."/>
            <person name="Liu X.D."/>
            <person name="Liao X.Y."/>
            <person name="Jiang Y.T."/>
            <person name="Yu X."/>
            <person name="Hao Y."/>
            <person name="Huang J."/>
            <person name="Zhao X.W."/>
            <person name="Ke S."/>
            <person name="Chen Y.Y."/>
            <person name="Wu W.L."/>
            <person name="Hsu J.L."/>
            <person name="Lin Y.F."/>
            <person name="Huang M.D."/>
            <person name="Li C.Y."/>
            <person name="Huang L."/>
            <person name="Wang Z.W."/>
            <person name="Zhao X."/>
            <person name="Zhong W.Y."/>
            <person name="Peng D.H."/>
            <person name="Ahmad S."/>
            <person name="Lan S."/>
            <person name="Zhang J.S."/>
            <person name="Tsai W.C."/>
            <person name="Van de Peer Y."/>
            <person name="Liu Z.J."/>
        </authorList>
    </citation>
    <scope>NUCLEOTIDE SEQUENCE</scope>
    <source>
        <strain evidence="1">CP</strain>
    </source>
</reference>
<evidence type="ECO:0000313" key="2">
    <source>
        <dbReference type="Proteomes" id="UP001180020"/>
    </source>
</evidence>
<protein>
    <submittedName>
        <fullName evidence="1">Uncharacterized protein</fullName>
    </submittedName>
</protein>
<reference evidence="1" key="2">
    <citation type="submission" date="2023-06" db="EMBL/GenBank/DDBJ databases">
        <authorList>
            <person name="Ma L."/>
            <person name="Liu K.-W."/>
            <person name="Li Z."/>
            <person name="Hsiao Y.-Y."/>
            <person name="Qi Y."/>
            <person name="Fu T."/>
            <person name="Tang G."/>
            <person name="Zhang D."/>
            <person name="Sun W.-H."/>
            <person name="Liu D.-K."/>
            <person name="Li Y."/>
            <person name="Chen G.-Z."/>
            <person name="Liu X.-D."/>
            <person name="Liao X.-Y."/>
            <person name="Jiang Y.-T."/>
            <person name="Yu X."/>
            <person name="Hao Y."/>
            <person name="Huang J."/>
            <person name="Zhao X.-W."/>
            <person name="Ke S."/>
            <person name="Chen Y.-Y."/>
            <person name="Wu W.-L."/>
            <person name="Hsu J.-L."/>
            <person name="Lin Y.-F."/>
            <person name="Huang M.-D."/>
            <person name="Li C.-Y."/>
            <person name="Huang L."/>
            <person name="Wang Z.-W."/>
            <person name="Zhao X."/>
            <person name="Zhong W.-Y."/>
            <person name="Peng D.-H."/>
            <person name="Ahmad S."/>
            <person name="Lan S."/>
            <person name="Zhang J.-S."/>
            <person name="Tsai W.-C."/>
            <person name="Van De Peer Y."/>
            <person name="Liu Z.-J."/>
        </authorList>
    </citation>
    <scope>NUCLEOTIDE SEQUENCE</scope>
    <source>
        <strain evidence="1">CP</strain>
        <tissue evidence="1">Leaves</tissue>
    </source>
</reference>
<evidence type="ECO:0000313" key="1">
    <source>
        <dbReference type="EMBL" id="KAK1294187.1"/>
    </source>
</evidence>